<protein>
    <recommendedName>
        <fullName evidence="4">PD-(D/E)XK endonuclease-like domain-containing protein</fullName>
    </recommendedName>
</protein>
<dbReference type="Pfam" id="PF12705">
    <property type="entry name" value="PDDEXK_1"/>
    <property type="match status" value="1"/>
</dbReference>
<feature type="domain" description="PD-(D/E)XK endonuclease-like" evidence="4">
    <location>
        <begin position="73"/>
        <end position="210"/>
    </location>
</feature>
<keyword evidence="3" id="KW-0234">DNA repair</keyword>
<comment type="caution">
    <text evidence="5">The sequence shown here is derived from an EMBL/GenBank/DDBJ whole genome shotgun (WGS) entry which is preliminary data.</text>
</comment>
<dbReference type="GO" id="GO:0004386">
    <property type="term" value="F:helicase activity"/>
    <property type="evidence" value="ECO:0007669"/>
    <property type="project" value="UniProtKB-KW"/>
</dbReference>
<proteinExistence type="predicted"/>
<evidence type="ECO:0000259" key="4">
    <source>
        <dbReference type="Pfam" id="PF12705"/>
    </source>
</evidence>
<organism evidence="5 6">
    <name type="scientific">Glutamicibacter uratoxydans</name>
    <name type="common">Arthrobacter uratoxydans</name>
    <dbReference type="NCBI Taxonomy" id="43667"/>
    <lineage>
        <taxon>Bacteria</taxon>
        <taxon>Bacillati</taxon>
        <taxon>Actinomycetota</taxon>
        <taxon>Actinomycetes</taxon>
        <taxon>Micrococcales</taxon>
        <taxon>Micrococcaceae</taxon>
        <taxon>Glutamicibacter</taxon>
    </lineage>
</organism>
<dbReference type="InterPro" id="IPR038726">
    <property type="entry name" value="PDDEXK_AddAB-type"/>
</dbReference>
<sequence length="289" mass="31747">MPGAMILGMTSPKLAIQTEHGRMYSRKVGAEATVPSITTIIGMDHTDLTGWAGYMAAKALSEDSRLPQSLEQGSMMRSLVRQAASAAADYRDAAAARGDRVHFYAENYALAQLGQTHVLDEAKHALESHGELGYAQHFESWWRDYRVEPIQAEVTVWNQSVGYAGTIDLLAKIGGRTCIIDYKTKTADREGIVKRPDDKVIMQLAAACKAEEQVVDAESGDWKPWTYGNDVMLLAVALGSTGSRTFMAPPAAMPDYWSKFYALRRSWESTRSIAQARSTLAEITPPPQA</sequence>
<keyword evidence="2" id="KW-0378">Hydrolase</keyword>
<evidence type="ECO:0000256" key="1">
    <source>
        <dbReference type="ARBA" id="ARBA00022763"/>
    </source>
</evidence>
<reference evidence="5 6" key="1">
    <citation type="submission" date="2019-06" db="EMBL/GenBank/DDBJ databases">
        <title>Whole genome shotgun sequence of Glutamicibacter uratoxydans NBRC 15515.</title>
        <authorList>
            <person name="Hosoyama A."/>
            <person name="Uohara A."/>
            <person name="Ohji S."/>
            <person name="Ichikawa N."/>
        </authorList>
    </citation>
    <scope>NUCLEOTIDE SEQUENCE [LARGE SCALE GENOMIC DNA]</scope>
    <source>
        <strain evidence="5 6">NBRC 15515</strain>
    </source>
</reference>
<dbReference type="Gene3D" id="3.90.320.10">
    <property type="match status" value="1"/>
</dbReference>
<gene>
    <name evidence="5" type="ORF">AUR04nite_20390</name>
</gene>
<keyword evidence="2" id="KW-0067">ATP-binding</keyword>
<evidence type="ECO:0000256" key="2">
    <source>
        <dbReference type="ARBA" id="ARBA00022806"/>
    </source>
</evidence>
<evidence type="ECO:0000256" key="3">
    <source>
        <dbReference type="ARBA" id="ARBA00023204"/>
    </source>
</evidence>
<keyword evidence="6" id="KW-1185">Reference proteome</keyword>
<dbReference type="InterPro" id="IPR011604">
    <property type="entry name" value="PDDEXK-like_dom_sf"/>
</dbReference>
<name>A0A4Y4DPI0_GLUUR</name>
<evidence type="ECO:0000313" key="5">
    <source>
        <dbReference type="EMBL" id="GED06507.1"/>
    </source>
</evidence>
<dbReference type="Proteomes" id="UP000316612">
    <property type="component" value="Unassembled WGS sequence"/>
</dbReference>
<keyword evidence="2" id="KW-0547">Nucleotide-binding</keyword>
<evidence type="ECO:0000313" key="6">
    <source>
        <dbReference type="Proteomes" id="UP000316612"/>
    </source>
</evidence>
<keyword evidence="1" id="KW-0227">DNA damage</keyword>
<accession>A0A4Y4DPI0</accession>
<dbReference type="AlphaFoldDB" id="A0A4Y4DPI0"/>
<dbReference type="GO" id="GO:0006281">
    <property type="term" value="P:DNA repair"/>
    <property type="evidence" value="ECO:0007669"/>
    <property type="project" value="UniProtKB-KW"/>
</dbReference>
<dbReference type="EMBL" id="BJNY01000010">
    <property type="protein sequence ID" value="GED06507.1"/>
    <property type="molecule type" value="Genomic_DNA"/>
</dbReference>
<keyword evidence="2" id="KW-0347">Helicase</keyword>